<dbReference type="PROSITE" id="PS51193">
    <property type="entry name" value="HELICASE_ATP_BIND_2"/>
    <property type="match status" value="1"/>
</dbReference>
<dbReference type="SUPFAM" id="SSF52540">
    <property type="entry name" value="P-loop containing nucleoside triphosphate hydrolases"/>
    <property type="match status" value="1"/>
</dbReference>
<feature type="region of interest" description="Disordered" evidence="17">
    <location>
        <begin position="1024"/>
        <end position="1046"/>
    </location>
</feature>
<dbReference type="InterPro" id="IPR014013">
    <property type="entry name" value="Helic_SF1/SF2_ATP-bd_DinG/Rad3"/>
</dbReference>
<dbReference type="InterPro" id="IPR006554">
    <property type="entry name" value="Helicase-like_DEXD_c2"/>
</dbReference>
<evidence type="ECO:0000256" key="4">
    <source>
        <dbReference type="ARBA" id="ARBA00022485"/>
    </source>
</evidence>
<evidence type="ECO:0000256" key="13">
    <source>
        <dbReference type="ARBA" id="ARBA00023204"/>
    </source>
</evidence>
<evidence type="ECO:0000256" key="12">
    <source>
        <dbReference type="ARBA" id="ARBA00023014"/>
    </source>
</evidence>
<evidence type="ECO:0000256" key="1">
    <source>
        <dbReference type="ARBA" id="ARBA00001966"/>
    </source>
</evidence>
<dbReference type="GO" id="GO:0005524">
    <property type="term" value="F:ATP binding"/>
    <property type="evidence" value="ECO:0007669"/>
    <property type="project" value="UniProtKB-KW"/>
</dbReference>
<dbReference type="PANTHER" id="PTHR11472:SF47">
    <property type="entry name" value="FANCONI ANEMIA GROUP J PROTEIN"/>
    <property type="match status" value="1"/>
</dbReference>
<reference evidence="19 20" key="1">
    <citation type="submission" date="2022-03" db="EMBL/GenBank/DDBJ databases">
        <authorList>
            <person name="Nunn A."/>
            <person name="Chopra R."/>
            <person name="Nunn A."/>
            <person name="Contreras Garrido A."/>
        </authorList>
    </citation>
    <scope>NUCLEOTIDE SEQUENCE [LARGE SCALE GENOMIC DNA]</scope>
</reference>
<evidence type="ECO:0000256" key="16">
    <source>
        <dbReference type="ARBA" id="ARBA00082714"/>
    </source>
</evidence>
<dbReference type="SMART" id="SM00488">
    <property type="entry name" value="DEXDc2"/>
    <property type="match status" value="1"/>
</dbReference>
<evidence type="ECO:0000256" key="9">
    <source>
        <dbReference type="ARBA" id="ARBA00022806"/>
    </source>
</evidence>
<keyword evidence="8" id="KW-0378">Hydrolase</keyword>
<dbReference type="FunFam" id="3.40.50.300:FF:000731">
    <property type="entry name" value="Fanconi anemia group J protein homolog"/>
    <property type="match status" value="1"/>
</dbReference>
<keyword evidence="13" id="KW-0234">DNA repair</keyword>
<dbReference type="Pfam" id="PF13307">
    <property type="entry name" value="Helicase_C_2"/>
    <property type="match status" value="1"/>
</dbReference>
<dbReference type="InterPro" id="IPR045028">
    <property type="entry name" value="DinG/Rad3-like"/>
</dbReference>
<protein>
    <recommendedName>
        <fullName evidence="16">DNA 5'-3' helicase FANCJ</fullName>
    </recommendedName>
</protein>
<evidence type="ECO:0000256" key="5">
    <source>
        <dbReference type="ARBA" id="ARBA00022723"/>
    </source>
</evidence>
<dbReference type="CDD" id="cd18788">
    <property type="entry name" value="SF2_C_XPD"/>
    <property type="match status" value="1"/>
</dbReference>
<evidence type="ECO:0000313" key="20">
    <source>
        <dbReference type="Proteomes" id="UP000836841"/>
    </source>
</evidence>
<feature type="region of interest" description="Disordered" evidence="17">
    <location>
        <begin position="1244"/>
        <end position="1274"/>
    </location>
</feature>
<accession>A0AAU9RA93</accession>
<keyword evidence="7" id="KW-0227">DNA damage</keyword>
<comment type="cofactor">
    <cofactor evidence="1">
        <name>[4Fe-4S] cluster</name>
        <dbReference type="ChEBI" id="CHEBI:49883"/>
    </cofactor>
</comment>
<evidence type="ECO:0000256" key="2">
    <source>
        <dbReference type="ARBA" id="ARBA00004123"/>
    </source>
</evidence>
<keyword evidence="4" id="KW-0004">4Fe-4S</keyword>
<keyword evidence="10" id="KW-0067">ATP-binding</keyword>
<feature type="region of interest" description="Disordered" evidence="17">
    <location>
        <begin position="151"/>
        <end position="197"/>
    </location>
</feature>
<evidence type="ECO:0000256" key="14">
    <source>
        <dbReference type="ARBA" id="ARBA00023235"/>
    </source>
</evidence>
<evidence type="ECO:0000256" key="7">
    <source>
        <dbReference type="ARBA" id="ARBA00022763"/>
    </source>
</evidence>
<keyword evidence="9" id="KW-0347">Helicase</keyword>
<dbReference type="EMBL" id="OU466857">
    <property type="protein sequence ID" value="CAH2036698.1"/>
    <property type="molecule type" value="Genomic_DNA"/>
</dbReference>
<proteinExistence type="inferred from homology"/>
<keyword evidence="11" id="KW-0408">Iron</keyword>
<feature type="compositionally biased region" description="Polar residues" evidence="17">
    <location>
        <begin position="44"/>
        <end position="59"/>
    </location>
</feature>
<evidence type="ECO:0000256" key="8">
    <source>
        <dbReference type="ARBA" id="ARBA00022801"/>
    </source>
</evidence>
<dbReference type="FunFam" id="3.40.50.300:FF:001207">
    <property type="entry name" value="Fanconi anemia group J protein-like isoform E"/>
    <property type="match status" value="1"/>
</dbReference>
<dbReference type="Proteomes" id="UP000836841">
    <property type="component" value="Chromosome 1"/>
</dbReference>
<evidence type="ECO:0000256" key="10">
    <source>
        <dbReference type="ARBA" id="ARBA00022840"/>
    </source>
</evidence>
<dbReference type="GO" id="GO:0016818">
    <property type="term" value="F:hydrolase activity, acting on acid anhydrides, in phosphorus-containing anhydrides"/>
    <property type="evidence" value="ECO:0007669"/>
    <property type="project" value="InterPro"/>
</dbReference>
<dbReference type="AlphaFoldDB" id="A0AAU9RA93"/>
<comment type="subcellular location">
    <subcellularLocation>
        <location evidence="2">Nucleus</location>
    </subcellularLocation>
</comment>
<keyword evidence="6" id="KW-0547">Nucleotide-binding</keyword>
<keyword evidence="12" id="KW-0411">Iron-sulfur</keyword>
<evidence type="ECO:0000256" key="15">
    <source>
        <dbReference type="ARBA" id="ARBA00023242"/>
    </source>
</evidence>
<dbReference type="Gene3D" id="3.40.50.300">
    <property type="entry name" value="P-loop containing nucleotide triphosphate hydrolases"/>
    <property type="match status" value="2"/>
</dbReference>
<dbReference type="GO" id="GO:0005634">
    <property type="term" value="C:nucleus"/>
    <property type="evidence" value="ECO:0007669"/>
    <property type="project" value="UniProtKB-SubCell"/>
</dbReference>
<evidence type="ECO:0000256" key="6">
    <source>
        <dbReference type="ARBA" id="ARBA00022741"/>
    </source>
</evidence>
<keyword evidence="14" id="KW-0413">Isomerase</keyword>
<dbReference type="Pfam" id="PF06733">
    <property type="entry name" value="DEAD_2"/>
    <property type="match status" value="1"/>
</dbReference>
<dbReference type="SMART" id="SM00491">
    <property type="entry name" value="HELICc2"/>
    <property type="match status" value="1"/>
</dbReference>
<keyword evidence="20" id="KW-1185">Reference proteome</keyword>
<dbReference type="GO" id="GO:0003678">
    <property type="term" value="F:DNA helicase activity"/>
    <property type="evidence" value="ECO:0007669"/>
    <property type="project" value="InterPro"/>
</dbReference>
<evidence type="ECO:0000256" key="11">
    <source>
        <dbReference type="ARBA" id="ARBA00023004"/>
    </source>
</evidence>
<feature type="region of interest" description="Disordered" evidence="17">
    <location>
        <begin position="1"/>
        <end position="71"/>
    </location>
</feature>
<keyword evidence="5" id="KW-0479">Metal-binding</keyword>
<dbReference type="GO" id="GO:0003677">
    <property type="term" value="F:DNA binding"/>
    <property type="evidence" value="ECO:0007669"/>
    <property type="project" value="InterPro"/>
</dbReference>
<comment type="similarity">
    <text evidence="3">Belongs to the DEAD box helicase family. DEAH subfamily.</text>
</comment>
<organism evidence="19 20">
    <name type="scientific">Thlaspi arvense</name>
    <name type="common">Field penny-cress</name>
    <dbReference type="NCBI Taxonomy" id="13288"/>
    <lineage>
        <taxon>Eukaryota</taxon>
        <taxon>Viridiplantae</taxon>
        <taxon>Streptophyta</taxon>
        <taxon>Embryophyta</taxon>
        <taxon>Tracheophyta</taxon>
        <taxon>Spermatophyta</taxon>
        <taxon>Magnoliopsida</taxon>
        <taxon>eudicotyledons</taxon>
        <taxon>Gunneridae</taxon>
        <taxon>Pentapetalae</taxon>
        <taxon>rosids</taxon>
        <taxon>malvids</taxon>
        <taxon>Brassicales</taxon>
        <taxon>Brassicaceae</taxon>
        <taxon>Thlaspideae</taxon>
        <taxon>Thlaspi</taxon>
    </lineage>
</organism>
<evidence type="ECO:0000259" key="18">
    <source>
        <dbReference type="PROSITE" id="PS51193"/>
    </source>
</evidence>
<dbReference type="PANTHER" id="PTHR11472">
    <property type="entry name" value="DNA REPAIR DEAD HELICASE RAD3/XP-D SUBFAMILY MEMBER"/>
    <property type="match status" value="1"/>
</dbReference>
<keyword evidence="15" id="KW-0539">Nucleus</keyword>
<dbReference type="InterPro" id="IPR006555">
    <property type="entry name" value="ATP-dep_Helicase_C"/>
</dbReference>
<dbReference type="InterPro" id="IPR010614">
    <property type="entry name" value="RAD3-like_helicase_DEAD"/>
</dbReference>
<dbReference type="GO" id="GO:0046872">
    <property type="term" value="F:metal ion binding"/>
    <property type="evidence" value="ECO:0007669"/>
    <property type="project" value="UniProtKB-KW"/>
</dbReference>
<sequence length="1274" mass="142698">KIFSFASNNDERQNTRNSKKRRNFPAPTRNSRSSSAHFLPSPTPKSKVSQTKMVSTTSKSDSKQEVKQTLNSKTPKNVYQIGGLQVEFPYQPYGTQLAFMSRVISTLDRAQRDGHCHALLESPTGTGKSLSLLCSVLAWQQNYKSRLLKGNLSHSKPAPEAATDPLNHGGGFIPETQPSDTPLPCNAEPPETAAAKKRTKIPTIYYASRTHSQITQVIREYRKTGYRVPMAVLASRKHYCTNRHVHGKENVDEECRLLLKDKANIQCSEFKNVSKITAHPSLQQRGHNEVHDIEDLVKVGKNVRGCPYYAAWSLAENAQLVFCPYSYIVNPVIRAGVEVDLKGAIIIFDEAHNMEDIAREAGSIDLEEETLFKLQNELEQMSMAEPMIYQPLCEVVEGLISWIGRKKDSLEKRDFQHYFSCWTGDKALRELEESNITRECFPILLECFTKAIRTSKEAEMEPDMPHLSGISVLTLEGNLSGAWTHTFSLWCMNPSVVFKDLADLSLSIILTSGTLSPMNSFSSELGMQFGTCLEAPHVIDVNLQVWAGAISNGPSNYPLNGSYKTADAYSFQDALGRSLEEIFTIVPGGSLVFFPSYKLMEKLSTRWRETGQWSRLCLKKDLFVEPRGGAQDEFDSVLKGYYDSIRGKNRLIGRNRRAKKAGPVKTEAQDDSKKGAAFLAVFRGKVSEGIDFTDDNARAVIIVGIPFPNLHDIQVGLKKKYNDTYKSSKNLLGGSDWYCQQAYRALNQAAGRCIRHRFDYGAIIFLDERYKEQRNRASISKWLRQSIKLYDNFEESMQELRSFFNSAKERVDSKMLGSQDYTVEQNFSSENQSKECKREENQIQKKCSHAEPKDITDRKVVDVEDYTRSYPKYHFMNEDWKPKIAEGSRSMQLSGVNYGTSIAQTFIQTKEEEVTDLECGVQPEPGYCEVSSVTHCDEDQVTSFVKETSGMIKGISAASPCSCSKNESSSPAASVRSPTSLDQFLKQHISTENFIRSPLEAESPLNMSVNSHALKRRKFTSSPVIDLEEENGNAPSARPTDQTSFTRRIEFGFGSTESRSQKDNIYAFPEVNQRVMRISCSLCRSSLGHPENHSYLKCMLTSSSKTYLLSLLKETAGTGSAETPTSVSVVMTDCSLVNQRLCRSCESSEGQGIWCEQDGCVFNTIFCPFCSIPNTCLGVQVMATDSSNVQFLSKILFFADQVAVTEDAASKETALKHKESVDVTNTALDKIDAFKSIERFAYSAKQQQDSGGGWRTTKSKLRLPKRGLPTSKKS</sequence>
<dbReference type="GO" id="GO:1990918">
    <property type="term" value="P:double-strand break repair involved in meiotic recombination"/>
    <property type="evidence" value="ECO:0007669"/>
    <property type="project" value="TreeGrafter"/>
</dbReference>
<feature type="domain" description="Helicase ATP-binding" evidence="18">
    <location>
        <begin position="82"/>
        <end position="416"/>
    </location>
</feature>
<name>A0AAU9RA93_THLAR</name>
<evidence type="ECO:0000313" key="19">
    <source>
        <dbReference type="EMBL" id="CAH2036698.1"/>
    </source>
</evidence>
<dbReference type="GO" id="GO:0051539">
    <property type="term" value="F:4 iron, 4 sulfur cluster binding"/>
    <property type="evidence" value="ECO:0007669"/>
    <property type="project" value="UniProtKB-KW"/>
</dbReference>
<evidence type="ECO:0000256" key="3">
    <source>
        <dbReference type="ARBA" id="ARBA00008792"/>
    </source>
</evidence>
<dbReference type="InterPro" id="IPR027417">
    <property type="entry name" value="P-loop_NTPase"/>
</dbReference>
<evidence type="ECO:0000256" key="17">
    <source>
        <dbReference type="SAM" id="MobiDB-lite"/>
    </source>
</evidence>
<dbReference type="GO" id="GO:0006289">
    <property type="term" value="P:nucleotide-excision repair"/>
    <property type="evidence" value="ECO:0007669"/>
    <property type="project" value="TreeGrafter"/>
</dbReference>
<feature type="non-terminal residue" evidence="19">
    <location>
        <position position="1"/>
    </location>
</feature>
<gene>
    <name evidence="19" type="ORF">TAV2_LOCUS1270</name>
</gene>